<dbReference type="Gene3D" id="3.30.750.24">
    <property type="entry name" value="STAS domain"/>
    <property type="match status" value="1"/>
</dbReference>
<dbReference type="InterPro" id="IPR051932">
    <property type="entry name" value="Bact_StressResp_Reg"/>
</dbReference>
<dbReference type="PANTHER" id="PTHR33745">
    <property type="entry name" value="RSBT ANTAGONIST PROTEIN RSBS-RELATED"/>
    <property type="match status" value="1"/>
</dbReference>
<dbReference type="InterPro" id="IPR002645">
    <property type="entry name" value="STAS_dom"/>
</dbReference>
<evidence type="ECO:0000313" key="4">
    <source>
        <dbReference type="Proteomes" id="UP000028607"/>
    </source>
</evidence>
<organism evidence="3 4">
    <name type="scientific">Thioclava atlantica</name>
    <dbReference type="NCBI Taxonomy" id="1317124"/>
    <lineage>
        <taxon>Bacteria</taxon>
        <taxon>Pseudomonadati</taxon>
        <taxon>Pseudomonadota</taxon>
        <taxon>Alphaproteobacteria</taxon>
        <taxon>Rhodobacterales</taxon>
        <taxon>Paracoccaceae</taxon>
        <taxon>Thioclava</taxon>
    </lineage>
</organism>
<gene>
    <name evidence="3" type="ORF">DW2_18179</name>
</gene>
<reference evidence="3 4" key="2">
    <citation type="journal article" date="2015" name="Antonie Van Leeuwenhoek">
        <title>Thioclava indica sp. nov., isolated from surface seawater of the Indian Ocean.</title>
        <authorList>
            <person name="Liu Y."/>
            <person name="Lai Q."/>
            <person name="Du J."/>
            <person name="Xu H."/>
            <person name="Jiang L."/>
            <person name="Shao Z."/>
        </authorList>
    </citation>
    <scope>NUCLEOTIDE SEQUENCE [LARGE SCALE GENOMIC DNA]</scope>
    <source>
        <strain evidence="3 4">13D2W-2</strain>
    </source>
</reference>
<reference evidence="4" key="1">
    <citation type="submission" date="2013-04" db="EMBL/GenBank/DDBJ databases">
        <title>Thioclava sp. 13D2W-2 Genome Sequencing.</title>
        <authorList>
            <person name="Lai Q."/>
            <person name="Li G."/>
            <person name="Shao Z."/>
        </authorList>
    </citation>
    <scope>NUCLEOTIDE SEQUENCE [LARGE SCALE GENOMIC DNA]</scope>
    <source>
        <strain evidence="4">13D2W-2</strain>
    </source>
</reference>
<dbReference type="PROSITE" id="PS50801">
    <property type="entry name" value="STAS"/>
    <property type="match status" value="1"/>
</dbReference>
<dbReference type="PANTHER" id="PTHR33745:SF3">
    <property type="entry name" value="RSBT CO-ANTAGONIST PROTEIN RSBRC"/>
    <property type="match status" value="1"/>
</dbReference>
<dbReference type="STRING" id="1317124.DW2_18179"/>
<feature type="domain" description="STAS" evidence="2">
    <location>
        <begin position="166"/>
        <end position="277"/>
    </location>
</feature>
<keyword evidence="4" id="KW-1185">Reference proteome</keyword>
<dbReference type="SUPFAM" id="SSF52091">
    <property type="entry name" value="SpoIIaa-like"/>
    <property type="match status" value="1"/>
</dbReference>
<dbReference type="PATRIC" id="fig|1317124.6.peg.3655"/>
<comment type="caution">
    <text evidence="3">The sequence shown here is derived from an EMBL/GenBank/DDBJ whole genome shotgun (WGS) entry which is preliminary data.</text>
</comment>
<dbReference type="RefSeq" id="WP_038148739.1">
    <property type="nucleotide sequence ID" value="NZ_AQRC01000021.1"/>
</dbReference>
<dbReference type="AlphaFoldDB" id="A0A085TRQ3"/>
<evidence type="ECO:0000256" key="1">
    <source>
        <dbReference type="ARBA" id="ARBA00022553"/>
    </source>
</evidence>
<keyword evidence="1" id="KW-0597">Phosphoprotein</keyword>
<dbReference type="InterPro" id="IPR036513">
    <property type="entry name" value="STAS_dom_sf"/>
</dbReference>
<sequence>MPHSSTVNILHILETDFSMIVEEWLGTQVHEGVKRSDLFSDAESRAQNAELLKSFAKGVRNAAVDGDFDLEDAAWEDLRAVLADVTKERVKRGVTPTEMATFVLALKAPLFGRLEARLNDDPASLIREVLLVTRLVDAFAIYTNEVFIAEREQVIERQREEMLELSTPVVELWDRVLTLPLIGTLDSARAQEVMENLLQTILERQAEVVIVDITGVSTVDTQVAQHLLRAAAAVRLMGAECIISGISPMIAQTMVQLGIDVGTVSTRSSIRTALADALKTVGYSIQKNRDS</sequence>
<dbReference type="InterPro" id="IPR025751">
    <property type="entry name" value="RsbRD_N_dom"/>
</dbReference>
<evidence type="ECO:0000313" key="3">
    <source>
        <dbReference type="EMBL" id="KFE33400.1"/>
    </source>
</evidence>
<dbReference type="CDD" id="cd07041">
    <property type="entry name" value="STAS_RsbR_RsbS_like"/>
    <property type="match status" value="1"/>
</dbReference>
<dbReference type="Proteomes" id="UP000028607">
    <property type="component" value="Unassembled WGS sequence"/>
</dbReference>
<dbReference type="eggNOG" id="COG1366">
    <property type="taxonomic scope" value="Bacteria"/>
</dbReference>
<protein>
    <submittedName>
        <fullName evidence="3">Stressosome protein rsbRA-like protein</fullName>
    </submittedName>
</protein>
<dbReference type="Pfam" id="PF01740">
    <property type="entry name" value="STAS"/>
    <property type="match status" value="1"/>
</dbReference>
<proteinExistence type="predicted"/>
<evidence type="ECO:0000259" key="2">
    <source>
        <dbReference type="PROSITE" id="PS50801"/>
    </source>
</evidence>
<dbReference type="EMBL" id="AQRC01000021">
    <property type="protein sequence ID" value="KFE33400.1"/>
    <property type="molecule type" value="Genomic_DNA"/>
</dbReference>
<accession>A0A085TRQ3</accession>
<dbReference type="OrthoDB" id="7352262at2"/>
<dbReference type="Pfam" id="PF14361">
    <property type="entry name" value="RsbRD_N"/>
    <property type="match status" value="1"/>
</dbReference>
<name>A0A085TRQ3_9RHOB</name>